<comment type="caution">
    <text evidence="10">The sequence shown here is derived from an EMBL/GenBank/DDBJ whole genome shotgun (WGS) entry which is preliminary data.</text>
</comment>
<evidence type="ECO:0000256" key="1">
    <source>
        <dbReference type="ARBA" id="ARBA00001113"/>
    </source>
</evidence>
<dbReference type="PROSITE" id="PS51350">
    <property type="entry name" value="PTS_HPR_DOM"/>
    <property type="match status" value="1"/>
</dbReference>
<evidence type="ECO:0000256" key="4">
    <source>
        <dbReference type="ARBA" id="ARBA00012095"/>
    </source>
</evidence>
<keyword evidence="6" id="KW-0808">Transferase</keyword>
<dbReference type="InterPro" id="IPR004701">
    <property type="entry name" value="PTS_EIIA_man-typ"/>
</dbReference>
<dbReference type="GO" id="GO:0016020">
    <property type="term" value="C:membrane"/>
    <property type="evidence" value="ECO:0007669"/>
    <property type="project" value="InterPro"/>
</dbReference>
<dbReference type="EC" id="2.7.1.121" evidence="4"/>
<dbReference type="AlphaFoldDB" id="A0A1Q5Q0U3"/>
<gene>
    <name evidence="10" type="ORF">BSZ39_09650</name>
</gene>
<evidence type="ECO:0000259" key="8">
    <source>
        <dbReference type="PROSITE" id="PS51096"/>
    </source>
</evidence>
<feature type="domain" description="HPr" evidence="9">
    <location>
        <begin position="184"/>
        <end position="267"/>
    </location>
</feature>
<dbReference type="InterPro" id="IPR001020">
    <property type="entry name" value="PTS_HPr_His_P_site"/>
</dbReference>
<evidence type="ECO:0000256" key="7">
    <source>
        <dbReference type="ARBA" id="ARBA00046577"/>
    </source>
</evidence>
<dbReference type="SUPFAM" id="SSF53062">
    <property type="entry name" value="PTS system fructose IIA component-like"/>
    <property type="match status" value="1"/>
</dbReference>
<dbReference type="Proteomes" id="UP000185628">
    <property type="component" value="Unassembled WGS sequence"/>
</dbReference>
<dbReference type="OrthoDB" id="350754at2"/>
<evidence type="ECO:0000256" key="6">
    <source>
        <dbReference type="ARBA" id="ARBA00022679"/>
    </source>
</evidence>
<evidence type="ECO:0000313" key="10">
    <source>
        <dbReference type="EMBL" id="OKL53407.1"/>
    </source>
</evidence>
<accession>A0A1Q5Q0U3</accession>
<dbReference type="InterPro" id="IPR039643">
    <property type="entry name" value="DhaM"/>
</dbReference>
<dbReference type="PANTHER" id="PTHR38594">
    <property type="entry name" value="PEP-DEPENDENT DIHYDROXYACETONE KINASE, PHOSPHORYL DONOR SUBUNIT DHAM"/>
    <property type="match status" value="1"/>
</dbReference>
<dbReference type="GO" id="GO:0047324">
    <property type="term" value="F:phosphoenolpyruvate-glycerone phosphotransferase activity"/>
    <property type="evidence" value="ECO:0007669"/>
    <property type="project" value="UniProtKB-EC"/>
</dbReference>
<dbReference type="InterPro" id="IPR000032">
    <property type="entry name" value="HPr-like"/>
</dbReference>
<proteinExistence type="predicted"/>
<dbReference type="InterPro" id="IPR012844">
    <property type="entry name" value="DhaM_N"/>
</dbReference>
<evidence type="ECO:0000256" key="2">
    <source>
        <dbReference type="ARBA" id="ARBA00002788"/>
    </source>
</evidence>
<comment type="catalytic activity">
    <reaction evidence="1">
        <text>dihydroxyacetone + phosphoenolpyruvate = dihydroxyacetone phosphate + pyruvate</text>
        <dbReference type="Rhea" id="RHEA:18381"/>
        <dbReference type="ChEBI" id="CHEBI:15361"/>
        <dbReference type="ChEBI" id="CHEBI:16016"/>
        <dbReference type="ChEBI" id="CHEBI:57642"/>
        <dbReference type="ChEBI" id="CHEBI:58702"/>
        <dbReference type="EC" id="2.7.1.121"/>
    </reaction>
</comment>
<dbReference type="Pfam" id="PF00381">
    <property type="entry name" value="PTS-HPr"/>
    <property type="match status" value="1"/>
</dbReference>
<evidence type="ECO:0000256" key="3">
    <source>
        <dbReference type="ARBA" id="ARBA00003681"/>
    </source>
</evidence>
<dbReference type="NCBIfam" id="TIGR02364">
    <property type="entry name" value="dha_pts"/>
    <property type="match status" value="1"/>
</dbReference>
<dbReference type="GO" id="GO:0009401">
    <property type="term" value="P:phosphoenolpyruvate-dependent sugar phosphotransferase system"/>
    <property type="evidence" value="ECO:0007669"/>
    <property type="project" value="InterPro"/>
</dbReference>
<dbReference type="NCBIfam" id="TIGR01003">
    <property type="entry name" value="PTS_HPr_family"/>
    <property type="match status" value="1"/>
</dbReference>
<feature type="domain" description="PTS EIIA type-4" evidence="8">
    <location>
        <begin position="2"/>
        <end position="134"/>
    </location>
</feature>
<dbReference type="Gene3D" id="3.40.50.510">
    <property type="entry name" value="Phosphotransferase system, mannose-type IIA component"/>
    <property type="match status" value="1"/>
</dbReference>
<dbReference type="PANTHER" id="PTHR38594:SF1">
    <property type="entry name" value="PEP-DEPENDENT DIHYDROXYACETONE KINASE, PHOSPHORYL DONOR SUBUNIT DHAM"/>
    <property type="match status" value="1"/>
</dbReference>
<keyword evidence="11" id="KW-1185">Reference proteome</keyword>
<dbReference type="Pfam" id="PF03610">
    <property type="entry name" value="EIIA-man"/>
    <property type="match status" value="1"/>
</dbReference>
<protein>
    <recommendedName>
        <fullName evidence="5">Phosphocarrier protein HPr</fullName>
        <ecNumber evidence="4">2.7.1.121</ecNumber>
    </recommendedName>
</protein>
<dbReference type="PROSITE" id="PS00369">
    <property type="entry name" value="PTS_HPR_HIS"/>
    <property type="match status" value="1"/>
</dbReference>
<comment type="function">
    <text evidence="2">Component of the dihydroxyacetone kinase complex, which is responsible for the phosphoenolpyruvate (PEP)-dependent phosphorylation of dihydroxyacetone. DhaM serves as the phosphoryl donor. Is phosphorylated by phosphoenolpyruvate in an EI- and HPr-dependent reaction, and a phosphorelay system on histidine residues finally leads to phosphoryl transfer to DhaL and dihydroxyacetone.</text>
</comment>
<sequence>MAVQLVIVSHSARLAEGVIELASQMAPKVGFHAAGGRDDGGIGTSFTKVLNAVEQIVDAGDNAALLTDLGSATMTAESVLDFVTDAARVALAEGPLVEGAVAAAVVADSGGDLKAVIAAVADAATSLQSAELGVPAAPGAPGSAAAADAPGTATATAGASSAGASPATSASAASTTADAPAAEVHAADLVLRNDVGLHARPAAALSRLAASFDATITVNDKPASSVLSLMSLGLGQGATIHLKASGADAKAAVAAITQLVEANFAESKADS</sequence>
<dbReference type="RefSeq" id="WP_073717128.1">
    <property type="nucleotide sequence ID" value="NZ_MQVR01000063.1"/>
</dbReference>
<dbReference type="PROSITE" id="PS51096">
    <property type="entry name" value="PTS_EIIA_TYPE_4"/>
    <property type="match status" value="1"/>
</dbReference>
<dbReference type="PRINTS" id="PR00107">
    <property type="entry name" value="PHOSPHOCPHPR"/>
</dbReference>
<evidence type="ECO:0000259" key="9">
    <source>
        <dbReference type="PROSITE" id="PS51350"/>
    </source>
</evidence>
<dbReference type="EMBL" id="MQVR01000063">
    <property type="protein sequence ID" value="OKL53407.1"/>
    <property type="molecule type" value="Genomic_DNA"/>
</dbReference>
<dbReference type="SUPFAM" id="SSF55594">
    <property type="entry name" value="HPr-like"/>
    <property type="match status" value="1"/>
</dbReference>
<evidence type="ECO:0000313" key="11">
    <source>
        <dbReference type="Proteomes" id="UP000185628"/>
    </source>
</evidence>
<organism evidence="10 11">
    <name type="scientific">Bowdeniella nasicola</name>
    <dbReference type="NCBI Taxonomy" id="208480"/>
    <lineage>
        <taxon>Bacteria</taxon>
        <taxon>Bacillati</taxon>
        <taxon>Actinomycetota</taxon>
        <taxon>Actinomycetes</taxon>
        <taxon>Actinomycetales</taxon>
        <taxon>Actinomycetaceae</taxon>
        <taxon>Bowdeniella</taxon>
    </lineage>
</organism>
<reference evidence="11" key="1">
    <citation type="submission" date="2016-12" db="EMBL/GenBank/DDBJ databases">
        <authorList>
            <person name="Meng X."/>
        </authorList>
    </citation>
    <scope>NUCLEOTIDE SEQUENCE [LARGE SCALE GENOMIC DNA]</scope>
    <source>
        <strain evidence="11">DSM 19116</strain>
    </source>
</reference>
<name>A0A1Q5Q0U3_9ACTO</name>
<dbReference type="InterPro" id="IPR035895">
    <property type="entry name" value="HPr-like_sf"/>
</dbReference>
<evidence type="ECO:0000256" key="5">
    <source>
        <dbReference type="ARBA" id="ARBA00020422"/>
    </source>
</evidence>
<dbReference type="GO" id="GO:0019563">
    <property type="term" value="P:glycerol catabolic process"/>
    <property type="evidence" value="ECO:0007669"/>
    <property type="project" value="InterPro"/>
</dbReference>
<dbReference type="Gene3D" id="3.30.1340.10">
    <property type="entry name" value="HPr-like"/>
    <property type="match status" value="1"/>
</dbReference>
<comment type="subunit">
    <text evidence="7">Homodimer. The dihydroxyacetone kinase complex is composed of a homodimer of DhaM, a homodimer of DhaK and the subunit DhaL.</text>
</comment>
<dbReference type="InterPro" id="IPR036662">
    <property type="entry name" value="PTS_EIIA_man-typ_sf"/>
</dbReference>
<comment type="function">
    <text evidence="3">General (non sugar-specific) component of the phosphoenolpyruvate-dependent sugar phosphotransferase system (sugar PTS). This major carbohydrate active-transport system catalyzes the phosphorylation of incoming sugar substrates concomitantly with their translocation across the cell membrane. The phosphoryl group from phosphoenolpyruvate (PEP) is transferred to the phosphoryl carrier protein HPr by enzyme I. Phospho-HPr then transfers it to the PTS EIIA domain.</text>
</comment>